<dbReference type="NCBIfam" id="TIGR01549">
    <property type="entry name" value="HAD-SF-IA-v1"/>
    <property type="match status" value="1"/>
</dbReference>
<evidence type="ECO:0000313" key="2">
    <source>
        <dbReference type="Proteomes" id="UP000786693"/>
    </source>
</evidence>
<proteinExistence type="predicted"/>
<gene>
    <name evidence="1" type="ORF">JANAI62_02080</name>
</gene>
<dbReference type="InterPro" id="IPR006439">
    <property type="entry name" value="HAD-SF_hydro_IA"/>
</dbReference>
<dbReference type="RefSeq" id="WP_220747115.1">
    <property type="nucleotide sequence ID" value="NZ_BPFH01000001.1"/>
</dbReference>
<dbReference type="InterPro" id="IPR041492">
    <property type="entry name" value="HAD_2"/>
</dbReference>
<sequence>MSDFLALFDVDGTLVDSQGIIVATMARAFEKSDLPPPDPHRVRRLIGLSLPRMIADLAEGQSAETIGRIMADYRLGFASALEEQGQRPALFPGVQEGLDALTARGVVLGVATGKSKRGLDRLIHEQGWEDRFATLQCADFHPSKPHPSMVRTALAETDIDPSRTVMIGDSVFDIDMGLAGGVVPLGVSWGYGAPEDLTAAGAAKVATTFEQLVQIILERAA</sequence>
<dbReference type="SUPFAM" id="SSF56784">
    <property type="entry name" value="HAD-like"/>
    <property type="match status" value="1"/>
</dbReference>
<dbReference type="NCBIfam" id="TIGR01509">
    <property type="entry name" value="HAD-SF-IA-v3"/>
    <property type="match status" value="1"/>
</dbReference>
<dbReference type="InterPro" id="IPR023214">
    <property type="entry name" value="HAD_sf"/>
</dbReference>
<dbReference type="Pfam" id="PF13419">
    <property type="entry name" value="HAD_2"/>
    <property type="match status" value="1"/>
</dbReference>
<keyword evidence="2" id="KW-1185">Reference proteome</keyword>
<dbReference type="EMBL" id="BPFH01000001">
    <property type="protein sequence ID" value="GIT93585.1"/>
    <property type="molecule type" value="Genomic_DNA"/>
</dbReference>
<name>A0ABQ4NHD0_9RHOB</name>
<dbReference type="Gene3D" id="1.10.150.240">
    <property type="entry name" value="Putative phosphatase, domain 2"/>
    <property type="match status" value="1"/>
</dbReference>
<dbReference type="SFLD" id="SFLDS00003">
    <property type="entry name" value="Haloacid_Dehalogenase"/>
    <property type="match status" value="1"/>
</dbReference>
<organism evidence="1 2">
    <name type="scientific">Jannaschia pagri</name>
    <dbReference type="NCBI Taxonomy" id="2829797"/>
    <lineage>
        <taxon>Bacteria</taxon>
        <taxon>Pseudomonadati</taxon>
        <taxon>Pseudomonadota</taxon>
        <taxon>Alphaproteobacteria</taxon>
        <taxon>Rhodobacterales</taxon>
        <taxon>Roseobacteraceae</taxon>
        <taxon>Jannaschia</taxon>
    </lineage>
</organism>
<dbReference type="Proteomes" id="UP000786693">
    <property type="component" value="Unassembled WGS sequence"/>
</dbReference>
<comment type="caution">
    <text evidence="1">The sequence shown here is derived from an EMBL/GenBank/DDBJ whole genome shotgun (WGS) entry which is preliminary data.</text>
</comment>
<dbReference type="PANTHER" id="PTHR43434:SF24">
    <property type="entry name" value="HYDROLASE-RELATED"/>
    <property type="match status" value="1"/>
</dbReference>
<accession>A0ABQ4NHD0</accession>
<dbReference type="PANTHER" id="PTHR43434">
    <property type="entry name" value="PHOSPHOGLYCOLATE PHOSPHATASE"/>
    <property type="match status" value="1"/>
</dbReference>
<dbReference type="SFLD" id="SFLDG01129">
    <property type="entry name" value="C1.5:_HAD__Beta-PGM__Phosphata"/>
    <property type="match status" value="1"/>
</dbReference>
<reference evidence="1 2" key="1">
    <citation type="submission" date="2021-05" db="EMBL/GenBank/DDBJ databases">
        <title>Bacteria Genome sequencing.</title>
        <authorList>
            <person name="Takabe Y."/>
            <person name="Nakajima Y."/>
            <person name="Suzuki S."/>
            <person name="Shiozaki T."/>
        </authorList>
    </citation>
    <scope>NUCLEOTIDE SEQUENCE [LARGE SCALE GENOMIC DNA]</scope>
    <source>
        <strain evidence="1 2">AI_62</strain>
    </source>
</reference>
<dbReference type="InterPro" id="IPR036412">
    <property type="entry name" value="HAD-like_sf"/>
</dbReference>
<dbReference type="Gene3D" id="3.40.50.1000">
    <property type="entry name" value="HAD superfamily/HAD-like"/>
    <property type="match status" value="1"/>
</dbReference>
<protein>
    <submittedName>
        <fullName evidence="1">Haloacid dehalogenase</fullName>
    </submittedName>
</protein>
<dbReference type="InterPro" id="IPR050155">
    <property type="entry name" value="HAD-like_hydrolase_sf"/>
</dbReference>
<evidence type="ECO:0000313" key="1">
    <source>
        <dbReference type="EMBL" id="GIT93585.1"/>
    </source>
</evidence>
<dbReference type="InterPro" id="IPR023198">
    <property type="entry name" value="PGP-like_dom2"/>
</dbReference>